<dbReference type="GO" id="GO:0015833">
    <property type="term" value="P:peptide transport"/>
    <property type="evidence" value="ECO:0007669"/>
    <property type="project" value="InterPro"/>
</dbReference>
<dbReference type="InterPro" id="IPR013563">
    <property type="entry name" value="Oligopep_ABC_C"/>
</dbReference>
<dbReference type="PROSITE" id="PS00211">
    <property type="entry name" value="ABC_TRANSPORTER_1"/>
    <property type="match status" value="1"/>
</dbReference>
<dbReference type="RefSeq" id="WP_154424689.1">
    <property type="nucleotide sequence ID" value="NZ_VUNN01000004.1"/>
</dbReference>
<dbReference type="Gene3D" id="3.40.50.300">
    <property type="entry name" value="P-loop containing nucleotide triphosphate hydrolases"/>
    <property type="match status" value="1"/>
</dbReference>
<keyword evidence="5" id="KW-0547">Nucleotide-binding</keyword>
<dbReference type="Pfam" id="PF00005">
    <property type="entry name" value="ABC_tran"/>
    <property type="match status" value="1"/>
</dbReference>
<evidence type="ECO:0000256" key="7">
    <source>
        <dbReference type="ARBA" id="ARBA00023136"/>
    </source>
</evidence>
<keyword evidence="6 9" id="KW-0067">ATP-binding</keyword>
<feature type="domain" description="ABC transporter" evidence="8">
    <location>
        <begin position="6"/>
        <end position="259"/>
    </location>
</feature>
<dbReference type="Pfam" id="PF08352">
    <property type="entry name" value="oligo_HPY"/>
    <property type="match status" value="1"/>
</dbReference>
<dbReference type="GO" id="GO:0016887">
    <property type="term" value="F:ATP hydrolysis activity"/>
    <property type="evidence" value="ECO:0007669"/>
    <property type="project" value="InterPro"/>
</dbReference>
<comment type="similarity">
    <text evidence="2">Belongs to the ABC transporter superfamily.</text>
</comment>
<dbReference type="GO" id="GO:0005524">
    <property type="term" value="F:ATP binding"/>
    <property type="evidence" value="ECO:0007669"/>
    <property type="project" value="UniProtKB-KW"/>
</dbReference>
<comment type="subcellular location">
    <subcellularLocation>
        <location evidence="1">Cell inner membrane</location>
        <topology evidence="1">Peripheral membrane protein</topology>
    </subcellularLocation>
</comment>
<dbReference type="InterPro" id="IPR003439">
    <property type="entry name" value="ABC_transporter-like_ATP-bd"/>
</dbReference>
<accession>A0A7X2PBD4</accession>
<evidence type="ECO:0000259" key="8">
    <source>
        <dbReference type="PROSITE" id="PS50893"/>
    </source>
</evidence>
<keyword evidence="10" id="KW-1185">Reference proteome</keyword>
<dbReference type="SMART" id="SM00382">
    <property type="entry name" value="AAA"/>
    <property type="match status" value="1"/>
</dbReference>
<organism evidence="9 10">
    <name type="scientific">Bullifex porci</name>
    <dbReference type="NCBI Taxonomy" id="2606638"/>
    <lineage>
        <taxon>Bacteria</taxon>
        <taxon>Pseudomonadati</taxon>
        <taxon>Spirochaetota</taxon>
        <taxon>Spirochaetia</taxon>
        <taxon>Spirochaetales</taxon>
        <taxon>Spirochaetaceae</taxon>
        <taxon>Bullifex</taxon>
    </lineage>
</organism>
<dbReference type="EMBL" id="VUNN01000004">
    <property type="protein sequence ID" value="MSU05786.1"/>
    <property type="molecule type" value="Genomic_DNA"/>
</dbReference>
<dbReference type="PANTHER" id="PTHR43297:SF2">
    <property type="entry name" value="DIPEPTIDE TRANSPORT ATP-BINDING PROTEIN DPPD"/>
    <property type="match status" value="1"/>
</dbReference>
<sequence>MSNEILEVKGLKTVFTGKKGKVTAVDKISFSVEKGKCLCIVGESGCGKSITSLSILRLIPKTTGTIEEGEILFDGVDILKLDEDGIRKIRGNKISMIFQDSMTGLNPVMTIGKQVIEAIKVHSPNIDKKELEKKALSILTDVGIPEPAKRMKEYPHQLSGGMRQRVMIAMALSAGNNELLIADEPTTALDVTIQAQILKLMNNLKNENNTSIILITHDMGVVAEMADYVMVMYAGKEMEYADAKSLFESPLHPYTSGLLKSIPKLSTNPNEELFTISGSVPSLTDMPKGCRFSTRCSETCKKCFEKEPPLFDLNGHKVRCWKYEERTNGR</sequence>
<dbReference type="InterPro" id="IPR050388">
    <property type="entry name" value="ABC_Ni/Peptide_Import"/>
</dbReference>
<gene>
    <name evidence="9" type="ORF">FYJ80_03205</name>
</gene>
<dbReference type="FunFam" id="3.40.50.300:FF:000016">
    <property type="entry name" value="Oligopeptide ABC transporter ATP-binding component"/>
    <property type="match status" value="1"/>
</dbReference>
<keyword evidence="4" id="KW-1003">Cell membrane</keyword>
<dbReference type="Proteomes" id="UP000460549">
    <property type="component" value="Unassembled WGS sequence"/>
</dbReference>
<keyword evidence="7" id="KW-0472">Membrane</keyword>
<evidence type="ECO:0000256" key="4">
    <source>
        <dbReference type="ARBA" id="ARBA00022475"/>
    </source>
</evidence>
<keyword evidence="3" id="KW-0813">Transport</keyword>
<proteinExistence type="inferred from homology"/>
<comment type="caution">
    <text evidence="9">The sequence shown here is derived from an EMBL/GenBank/DDBJ whole genome shotgun (WGS) entry which is preliminary data.</text>
</comment>
<evidence type="ECO:0000313" key="9">
    <source>
        <dbReference type="EMBL" id="MSU05786.1"/>
    </source>
</evidence>
<evidence type="ECO:0000313" key="10">
    <source>
        <dbReference type="Proteomes" id="UP000460549"/>
    </source>
</evidence>
<dbReference type="PROSITE" id="PS50893">
    <property type="entry name" value="ABC_TRANSPORTER_2"/>
    <property type="match status" value="1"/>
</dbReference>
<evidence type="ECO:0000256" key="6">
    <source>
        <dbReference type="ARBA" id="ARBA00022840"/>
    </source>
</evidence>
<dbReference type="InterPro" id="IPR017871">
    <property type="entry name" value="ABC_transporter-like_CS"/>
</dbReference>
<dbReference type="CDD" id="cd03257">
    <property type="entry name" value="ABC_NikE_OppD_transporters"/>
    <property type="match status" value="1"/>
</dbReference>
<dbReference type="SUPFAM" id="SSF52540">
    <property type="entry name" value="P-loop containing nucleoside triphosphate hydrolases"/>
    <property type="match status" value="1"/>
</dbReference>
<dbReference type="NCBIfam" id="TIGR01727">
    <property type="entry name" value="oligo_HPY"/>
    <property type="match status" value="1"/>
</dbReference>
<evidence type="ECO:0000256" key="2">
    <source>
        <dbReference type="ARBA" id="ARBA00005417"/>
    </source>
</evidence>
<evidence type="ECO:0000256" key="5">
    <source>
        <dbReference type="ARBA" id="ARBA00022741"/>
    </source>
</evidence>
<evidence type="ECO:0000256" key="3">
    <source>
        <dbReference type="ARBA" id="ARBA00022448"/>
    </source>
</evidence>
<name>A0A7X2PBD4_9SPIO</name>
<evidence type="ECO:0000256" key="1">
    <source>
        <dbReference type="ARBA" id="ARBA00004417"/>
    </source>
</evidence>
<dbReference type="InterPro" id="IPR027417">
    <property type="entry name" value="P-loop_NTPase"/>
</dbReference>
<protein>
    <submittedName>
        <fullName evidence="9">ABC transporter ATP-binding protein</fullName>
    </submittedName>
</protein>
<dbReference type="PANTHER" id="PTHR43297">
    <property type="entry name" value="OLIGOPEPTIDE TRANSPORT ATP-BINDING PROTEIN APPD"/>
    <property type="match status" value="1"/>
</dbReference>
<dbReference type="InterPro" id="IPR003593">
    <property type="entry name" value="AAA+_ATPase"/>
</dbReference>
<dbReference type="AlphaFoldDB" id="A0A7X2PBD4"/>
<dbReference type="GO" id="GO:0005886">
    <property type="term" value="C:plasma membrane"/>
    <property type="evidence" value="ECO:0007669"/>
    <property type="project" value="UniProtKB-SubCell"/>
</dbReference>
<reference evidence="9 10" key="1">
    <citation type="submission" date="2019-08" db="EMBL/GenBank/DDBJ databases">
        <title>In-depth cultivation of the pig gut microbiome towards novel bacterial diversity and tailored functional studies.</title>
        <authorList>
            <person name="Wylensek D."/>
            <person name="Hitch T.C.A."/>
            <person name="Clavel T."/>
        </authorList>
    </citation>
    <scope>NUCLEOTIDE SEQUENCE [LARGE SCALE GENOMIC DNA]</scope>
    <source>
        <strain evidence="9 10">NM-380-WT-3C1</strain>
    </source>
</reference>